<dbReference type="Proteomes" id="UP001365128">
    <property type="component" value="Unassembled WGS sequence"/>
</dbReference>
<comment type="caution">
    <text evidence="2">The sequence shown here is derived from an EMBL/GenBank/DDBJ whole genome shotgun (WGS) entry which is preliminary data.</text>
</comment>
<evidence type="ECO:0000313" key="2">
    <source>
        <dbReference type="EMBL" id="KAK7543792.1"/>
    </source>
</evidence>
<name>A0ABR1M7G8_9PEZI</name>
<gene>
    <name evidence="2" type="ORF">IWX46DRAFT_124576</name>
</gene>
<dbReference type="EMBL" id="JBBPDW010000019">
    <property type="protein sequence ID" value="KAK7543792.1"/>
    <property type="molecule type" value="Genomic_DNA"/>
</dbReference>
<feature type="chain" id="PRO_5045482928" description="Secreted protein" evidence="1">
    <location>
        <begin position="28"/>
        <end position="197"/>
    </location>
</feature>
<evidence type="ECO:0000256" key="1">
    <source>
        <dbReference type="SAM" id="SignalP"/>
    </source>
</evidence>
<evidence type="ECO:0000313" key="3">
    <source>
        <dbReference type="Proteomes" id="UP001365128"/>
    </source>
</evidence>
<protein>
    <recommendedName>
        <fullName evidence="4">Secreted protein</fullName>
    </recommendedName>
</protein>
<proteinExistence type="predicted"/>
<keyword evidence="1" id="KW-0732">Signal</keyword>
<sequence>MAISLRPRPCQVWSISGMPLLWLSSSSFLFPAPPGPAYRFGCGGALPFLLHGTCIRMAGIRLQLSSVYLEADGRRRTVHHHHHHHHHHRYTHARPTSGFVCFLALPQNRSCVRHGSSSALCSARRPLMARRRLVGRLVCARLRIIIAHDEHAPVAPVQQSHCGIALPERATSDDGEICCCSFSSLPARRGSLWLIDG</sequence>
<feature type="signal peptide" evidence="1">
    <location>
        <begin position="1"/>
        <end position="27"/>
    </location>
</feature>
<keyword evidence="3" id="KW-1185">Reference proteome</keyword>
<organism evidence="2 3">
    <name type="scientific">Phyllosticta citricarpa</name>
    <dbReference type="NCBI Taxonomy" id="55181"/>
    <lineage>
        <taxon>Eukaryota</taxon>
        <taxon>Fungi</taxon>
        <taxon>Dikarya</taxon>
        <taxon>Ascomycota</taxon>
        <taxon>Pezizomycotina</taxon>
        <taxon>Dothideomycetes</taxon>
        <taxon>Dothideomycetes incertae sedis</taxon>
        <taxon>Botryosphaeriales</taxon>
        <taxon>Phyllostictaceae</taxon>
        <taxon>Phyllosticta</taxon>
    </lineage>
</organism>
<reference evidence="2 3" key="1">
    <citation type="submission" date="2024-04" db="EMBL/GenBank/DDBJ databases">
        <title>Phyllosticta paracitricarpa is synonymous to the EU quarantine fungus P. citricarpa based on phylogenomic analyses.</title>
        <authorList>
            <consortium name="Lawrence Berkeley National Laboratory"/>
            <person name="Van Ingen-Buijs V.A."/>
            <person name="Van Westerhoven A.C."/>
            <person name="Haridas S."/>
            <person name="Skiadas P."/>
            <person name="Martin F."/>
            <person name="Groenewald J.Z."/>
            <person name="Crous P.W."/>
            <person name="Seidl M.F."/>
        </authorList>
    </citation>
    <scope>NUCLEOTIDE SEQUENCE [LARGE SCALE GENOMIC DNA]</scope>
    <source>
        <strain evidence="2 3">CBS 122670</strain>
    </source>
</reference>
<accession>A0ABR1M7G8</accession>
<evidence type="ECO:0008006" key="4">
    <source>
        <dbReference type="Google" id="ProtNLM"/>
    </source>
</evidence>